<feature type="transmembrane region" description="Helical" evidence="1">
    <location>
        <begin position="20"/>
        <end position="36"/>
    </location>
</feature>
<dbReference type="AlphaFoldDB" id="A0A4R2RK31"/>
<reference evidence="2 3" key="1">
    <citation type="submission" date="2019-03" db="EMBL/GenBank/DDBJ databases">
        <title>Genomic Encyclopedia of Type Strains, Phase IV (KMG-IV): sequencing the most valuable type-strain genomes for metagenomic binning, comparative biology and taxonomic classification.</title>
        <authorList>
            <person name="Goeker M."/>
        </authorList>
    </citation>
    <scope>NUCLEOTIDE SEQUENCE [LARGE SCALE GENOMIC DNA]</scope>
    <source>
        <strain evidence="2 3">DSM 24766</strain>
    </source>
</reference>
<gene>
    <name evidence="2" type="ORF">EV663_11337</name>
</gene>
<evidence type="ECO:0000313" key="2">
    <source>
        <dbReference type="EMBL" id="TCP60041.1"/>
    </source>
</evidence>
<proteinExistence type="predicted"/>
<evidence type="ECO:0000313" key="3">
    <source>
        <dbReference type="Proteomes" id="UP000295050"/>
    </source>
</evidence>
<organism evidence="2 3">
    <name type="scientific">Rhodovulum bhavnagarense</name>
    <dbReference type="NCBI Taxonomy" id="992286"/>
    <lineage>
        <taxon>Bacteria</taxon>
        <taxon>Pseudomonadati</taxon>
        <taxon>Pseudomonadota</taxon>
        <taxon>Alphaproteobacteria</taxon>
        <taxon>Rhodobacterales</taxon>
        <taxon>Paracoccaceae</taxon>
        <taxon>Rhodovulum</taxon>
    </lineage>
</organism>
<keyword evidence="1" id="KW-0812">Transmembrane</keyword>
<keyword evidence="1" id="KW-1133">Transmembrane helix</keyword>
<dbReference type="RefSeq" id="WP_132952159.1">
    <property type="nucleotide sequence ID" value="NZ_SLXU01000013.1"/>
</dbReference>
<keyword evidence="1" id="KW-0472">Membrane</keyword>
<dbReference type="Proteomes" id="UP000295050">
    <property type="component" value="Unassembled WGS sequence"/>
</dbReference>
<accession>A0A4R2RK31</accession>
<dbReference type="OrthoDB" id="7867520at2"/>
<protein>
    <submittedName>
        <fullName evidence="2">Uncharacterized protein</fullName>
    </submittedName>
</protein>
<sequence length="86" mass="9643">MSDDTAPDKPRRVLPPFSKPVIIAAIVLDIIVFAGFSRKGIFVALMLIFNIGVCAVAYFAILRYLETRLFRERDQSPSRKSSPISE</sequence>
<name>A0A4R2RK31_9RHOB</name>
<dbReference type="EMBL" id="SLXU01000013">
    <property type="protein sequence ID" value="TCP60041.1"/>
    <property type="molecule type" value="Genomic_DNA"/>
</dbReference>
<keyword evidence="3" id="KW-1185">Reference proteome</keyword>
<feature type="transmembrane region" description="Helical" evidence="1">
    <location>
        <begin position="42"/>
        <end position="65"/>
    </location>
</feature>
<evidence type="ECO:0000256" key="1">
    <source>
        <dbReference type="SAM" id="Phobius"/>
    </source>
</evidence>
<comment type="caution">
    <text evidence="2">The sequence shown here is derived from an EMBL/GenBank/DDBJ whole genome shotgun (WGS) entry which is preliminary data.</text>
</comment>